<dbReference type="EMBL" id="BCWF01000003">
    <property type="protein sequence ID" value="GAT19065.1"/>
    <property type="molecule type" value="Genomic_DNA"/>
</dbReference>
<sequence>MKVNNRHSDPSKLQESARAAVKSERRMRIAEAFYNSTSRLFRTTG</sequence>
<dbReference type="Proteomes" id="UP000075230">
    <property type="component" value="Unassembled WGS sequence"/>
</dbReference>
<feature type="region of interest" description="Disordered" evidence="1">
    <location>
        <begin position="1"/>
        <end position="22"/>
    </location>
</feature>
<comment type="caution">
    <text evidence="2">The sequence shown here is derived from an EMBL/GenBank/DDBJ whole genome shotgun (WGS) entry which is preliminary data.</text>
</comment>
<feature type="compositionally biased region" description="Basic and acidic residues" evidence="1">
    <location>
        <begin position="1"/>
        <end position="12"/>
    </location>
</feature>
<gene>
    <name evidence="2" type="ORF">RIB2604_00301640</name>
</gene>
<reference evidence="3" key="2">
    <citation type="submission" date="2016-02" db="EMBL/GenBank/DDBJ databases">
        <title>Genome sequencing of Aspergillus luchuensis NBRC 4314.</title>
        <authorList>
            <person name="Yamada O."/>
        </authorList>
    </citation>
    <scope>NUCLEOTIDE SEQUENCE [LARGE SCALE GENOMIC DNA]</scope>
    <source>
        <strain evidence="3">RIB 2604</strain>
    </source>
</reference>
<evidence type="ECO:0000313" key="3">
    <source>
        <dbReference type="Proteomes" id="UP000075230"/>
    </source>
</evidence>
<proteinExistence type="predicted"/>
<accession>A0A146EYI3</accession>
<reference evidence="2 3" key="1">
    <citation type="journal article" date="2016" name="DNA Res.">
        <title>Genome sequence of Aspergillus luchuensis NBRC 4314.</title>
        <authorList>
            <person name="Yamada O."/>
            <person name="Machida M."/>
            <person name="Hosoyama A."/>
            <person name="Goto M."/>
            <person name="Takahashi T."/>
            <person name="Futagami T."/>
            <person name="Yamagata Y."/>
            <person name="Takeuchi M."/>
            <person name="Kobayashi T."/>
            <person name="Koike H."/>
            <person name="Abe K."/>
            <person name="Asai K."/>
            <person name="Arita M."/>
            <person name="Fujita N."/>
            <person name="Fukuda K."/>
            <person name="Higa K."/>
            <person name="Horikawa H."/>
            <person name="Ishikawa T."/>
            <person name="Jinno K."/>
            <person name="Kato Y."/>
            <person name="Kirimura K."/>
            <person name="Mizutani O."/>
            <person name="Nakasone K."/>
            <person name="Sano M."/>
            <person name="Shiraishi Y."/>
            <person name="Tsukahara M."/>
            <person name="Gomi K."/>
        </authorList>
    </citation>
    <scope>NUCLEOTIDE SEQUENCE [LARGE SCALE GENOMIC DNA]</scope>
    <source>
        <strain evidence="2 3">RIB 2604</strain>
    </source>
</reference>
<protein>
    <submittedName>
        <fullName evidence="2">Ent-kaurene oxidase</fullName>
    </submittedName>
</protein>
<evidence type="ECO:0000256" key="1">
    <source>
        <dbReference type="SAM" id="MobiDB-lite"/>
    </source>
</evidence>
<evidence type="ECO:0000313" key="2">
    <source>
        <dbReference type="EMBL" id="GAT19065.1"/>
    </source>
</evidence>
<name>A0A146EYI3_ASPKA</name>
<organism evidence="2 3">
    <name type="scientific">Aspergillus kawachii</name>
    <name type="common">White koji mold</name>
    <name type="synonym">Aspergillus awamori var. kawachi</name>
    <dbReference type="NCBI Taxonomy" id="1069201"/>
    <lineage>
        <taxon>Eukaryota</taxon>
        <taxon>Fungi</taxon>
        <taxon>Dikarya</taxon>
        <taxon>Ascomycota</taxon>
        <taxon>Pezizomycotina</taxon>
        <taxon>Eurotiomycetes</taxon>
        <taxon>Eurotiomycetidae</taxon>
        <taxon>Eurotiales</taxon>
        <taxon>Aspergillaceae</taxon>
        <taxon>Aspergillus</taxon>
        <taxon>Aspergillus subgen. Circumdati</taxon>
    </lineage>
</organism>
<dbReference type="AlphaFoldDB" id="A0A146EYI3"/>